<dbReference type="EMBL" id="CP015106">
    <property type="protein sequence ID" value="ASJ15317.1"/>
    <property type="molecule type" value="Genomic_DNA"/>
</dbReference>
<dbReference type="KEGG" id="trl:A3L10_09320"/>
<evidence type="ECO:0000313" key="1">
    <source>
        <dbReference type="EMBL" id="ASJ15317.1"/>
    </source>
</evidence>
<dbReference type="AlphaFoldDB" id="A0A2Z2N2S9"/>
<keyword evidence="2" id="KW-1185">Reference proteome</keyword>
<protein>
    <submittedName>
        <fullName evidence="1">Uncharacterized protein</fullName>
    </submittedName>
</protein>
<name>A0A2Z2N2S9_9EURY</name>
<proteinExistence type="predicted"/>
<sequence>MVTNKRLTVVLLIGSLVVLLVMAHIGATTGGSDEFTGVCVYSSGSFSLLSDGRTTVGVYASLQEGRVYRAVGRMYNTTSGARLRDARIEPAEPDFPLSTVEGAYWPSSDLYILTPERVRLAVALPVEKGRIVRIEGIWYRNRFYPLRYRVLGFPGKPRESMPWVVEGTVIYNGSRTVIWNGSEEVVLYLPYGTSLEVGERVRVVGIVRFYSKLSLIVDSPDDVVVTGRAERVPVSEASIGDIAVGNCTVIAAGRSLKLDCTGLRLHNFRARVGDRIHFEAVRRRSSLHCLKCEVIEPREGLPNGICSFSDGAFARIAGWVEWLRVYRNGFGLANVTNGDCWVLLKLRKSLNVSLEANEPVTAYGFFTTYRNMPAFEVASGDDLCSGNC</sequence>
<gene>
    <name evidence="1" type="ORF">A3L10_09320</name>
</gene>
<dbReference type="Proteomes" id="UP000250085">
    <property type="component" value="Chromosome"/>
</dbReference>
<evidence type="ECO:0000313" key="2">
    <source>
        <dbReference type="Proteomes" id="UP000250085"/>
    </source>
</evidence>
<dbReference type="RefSeq" id="WP_088867355.1">
    <property type="nucleotide sequence ID" value="NZ_CP015106.1"/>
</dbReference>
<organism evidence="1 2">
    <name type="scientific">Thermococcus radiotolerans</name>
    <dbReference type="NCBI Taxonomy" id="187880"/>
    <lineage>
        <taxon>Archaea</taxon>
        <taxon>Methanobacteriati</taxon>
        <taxon>Methanobacteriota</taxon>
        <taxon>Thermococci</taxon>
        <taxon>Thermococcales</taxon>
        <taxon>Thermococcaceae</taxon>
        <taxon>Thermococcus</taxon>
    </lineage>
</organism>
<dbReference type="OrthoDB" id="86149at2157"/>
<dbReference type="GeneID" id="33329047"/>
<accession>A0A2Z2N2S9</accession>
<reference evidence="1 2" key="1">
    <citation type="submission" date="2016-04" db="EMBL/GenBank/DDBJ databases">
        <title>Complete genome sequence of Thermococcus radiotolerans type strain EJ2.</title>
        <authorList>
            <person name="Oger P.M."/>
        </authorList>
    </citation>
    <scope>NUCLEOTIDE SEQUENCE [LARGE SCALE GENOMIC DNA]</scope>
    <source>
        <strain evidence="1 2">EJ2</strain>
    </source>
</reference>